<name>A0A8X6J4A4_TRICU</name>
<feature type="non-terminal residue" evidence="1">
    <location>
        <position position="1"/>
    </location>
</feature>
<organism evidence="1 2">
    <name type="scientific">Trichonephila clavata</name>
    <name type="common">Joro spider</name>
    <name type="synonym">Nephila clavata</name>
    <dbReference type="NCBI Taxonomy" id="2740835"/>
    <lineage>
        <taxon>Eukaryota</taxon>
        <taxon>Metazoa</taxon>
        <taxon>Ecdysozoa</taxon>
        <taxon>Arthropoda</taxon>
        <taxon>Chelicerata</taxon>
        <taxon>Arachnida</taxon>
        <taxon>Araneae</taxon>
        <taxon>Araneomorphae</taxon>
        <taxon>Entelegynae</taxon>
        <taxon>Araneoidea</taxon>
        <taxon>Nephilidae</taxon>
        <taxon>Trichonephila</taxon>
    </lineage>
</organism>
<gene>
    <name evidence="1" type="ORF">TNCT_538801</name>
</gene>
<reference evidence="1" key="1">
    <citation type="submission" date="2020-07" db="EMBL/GenBank/DDBJ databases">
        <title>Multicomponent nature underlies the extraordinary mechanical properties of spider dragline silk.</title>
        <authorList>
            <person name="Kono N."/>
            <person name="Nakamura H."/>
            <person name="Mori M."/>
            <person name="Yoshida Y."/>
            <person name="Ohtoshi R."/>
            <person name="Malay A.D."/>
            <person name="Moran D.A.P."/>
            <person name="Tomita M."/>
            <person name="Numata K."/>
            <person name="Arakawa K."/>
        </authorList>
    </citation>
    <scope>NUCLEOTIDE SEQUENCE</scope>
</reference>
<comment type="caution">
    <text evidence="1">The sequence shown here is derived from an EMBL/GenBank/DDBJ whole genome shotgun (WGS) entry which is preliminary data.</text>
</comment>
<dbReference type="AlphaFoldDB" id="A0A8X6J4A4"/>
<accession>A0A8X6J4A4</accession>
<keyword evidence="2" id="KW-1185">Reference proteome</keyword>
<dbReference type="EMBL" id="BMAO01006541">
    <property type="protein sequence ID" value="GFR09398.1"/>
    <property type="molecule type" value="Genomic_DNA"/>
</dbReference>
<evidence type="ECO:0000313" key="2">
    <source>
        <dbReference type="Proteomes" id="UP000887116"/>
    </source>
</evidence>
<evidence type="ECO:0000313" key="1">
    <source>
        <dbReference type="EMBL" id="GFR09398.1"/>
    </source>
</evidence>
<sequence length="23" mass="2610">NNLSEPRADIIIPVHQRLLQGLI</sequence>
<protein>
    <submittedName>
        <fullName evidence="1">Uncharacterized protein</fullName>
    </submittedName>
</protein>
<proteinExistence type="predicted"/>
<dbReference type="Proteomes" id="UP000887116">
    <property type="component" value="Unassembled WGS sequence"/>
</dbReference>